<evidence type="ECO:0000256" key="4">
    <source>
        <dbReference type="ARBA" id="ARBA00022989"/>
    </source>
</evidence>
<comment type="subcellular location">
    <subcellularLocation>
        <location evidence="1">Cell membrane</location>
        <topology evidence="1">Multi-pass membrane protein</topology>
    </subcellularLocation>
</comment>
<evidence type="ECO:0000313" key="7">
    <source>
        <dbReference type="EMBL" id="AKE62918.1"/>
    </source>
</evidence>
<feature type="transmembrane region" description="Helical" evidence="6">
    <location>
        <begin position="128"/>
        <end position="148"/>
    </location>
</feature>
<evidence type="ECO:0000256" key="5">
    <source>
        <dbReference type="ARBA" id="ARBA00023136"/>
    </source>
</evidence>
<keyword evidence="2" id="KW-1003">Cell membrane</keyword>
<dbReference type="RefSeq" id="WP_046660866.1">
    <property type="nucleotide sequence ID" value="NZ_CP011304.1"/>
</dbReference>
<evidence type="ECO:0000256" key="2">
    <source>
        <dbReference type="ARBA" id="ARBA00022475"/>
    </source>
</evidence>
<feature type="transmembrane region" description="Helical" evidence="6">
    <location>
        <begin position="270"/>
        <end position="296"/>
    </location>
</feature>
<dbReference type="Pfam" id="PF03706">
    <property type="entry name" value="LPG_synthase_TM"/>
    <property type="match status" value="1"/>
</dbReference>
<dbReference type="HOGENOM" id="CLU_051659_0_0_3"/>
<gene>
    <name evidence="7" type="ORF">MYAER_0558</name>
</gene>
<sequence>MNKGKNEMLKKFLRWLIIGGTLFFVLSNLKNNWDNVTSVRIENHGWLFLFLALVTTIIAQIWAGWVWTWILKSYQQPIKTSAGIGIYMITNLGKYLPGNIGHFYARIVAINKAGSDWGTASLSVLLELLLLVCAALAIAVIASGLGWMKSSSSLGIQILVLGLILIGIHPKFLNYPLKILSQKKKIAQEPVYLTKYPLVPLLGETGFLLWRGAGFILAGMVLKMITPAQILPLLGTFSFAWLLGLVVPGAPGGLGVFEATVIALLDTEKFPAANVLVTVAIYRLISILSEVIAAVIGTKLVKDKAKFFS</sequence>
<evidence type="ECO:0000256" key="1">
    <source>
        <dbReference type="ARBA" id="ARBA00004651"/>
    </source>
</evidence>
<evidence type="ECO:0000313" key="8">
    <source>
        <dbReference type="Proteomes" id="UP000034103"/>
    </source>
</evidence>
<keyword evidence="5 6" id="KW-0472">Membrane</keyword>
<accession>A0A0F6RJU3</accession>
<reference evidence="7 8" key="1">
    <citation type="journal article" date="2015" name="Genome Announc.">
        <title>Complete Genome Sequence of Microcystis aeruginosa NIES-2549, a Bloom-Forming Cyanobacterium from Lake Kasumigaura, Japan.</title>
        <authorList>
            <person name="Yamaguchi H."/>
            <person name="Suzuki S."/>
            <person name="Tanabe Y."/>
            <person name="Osana Y."/>
            <person name="Shimura Y."/>
            <person name="Ishida K."/>
            <person name="Kawachi M."/>
        </authorList>
    </citation>
    <scope>NUCLEOTIDE SEQUENCE [LARGE SCALE GENOMIC DNA]</scope>
    <source>
        <strain evidence="7 8">NIES-2549</strain>
    </source>
</reference>
<feature type="transmembrane region" description="Helical" evidence="6">
    <location>
        <begin position="12"/>
        <end position="29"/>
    </location>
</feature>
<evidence type="ECO:0000256" key="3">
    <source>
        <dbReference type="ARBA" id="ARBA00022692"/>
    </source>
</evidence>
<organism evidence="7 8">
    <name type="scientific">Microcystis aeruginosa NIES-2549</name>
    <dbReference type="NCBI Taxonomy" id="1641812"/>
    <lineage>
        <taxon>Bacteria</taxon>
        <taxon>Bacillati</taxon>
        <taxon>Cyanobacteriota</taxon>
        <taxon>Cyanophyceae</taxon>
        <taxon>Oscillatoriophycideae</taxon>
        <taxon>Chroococcales</taxon>
        <taxon>Microcystaceae</taxon>
        <taxon>Microcystis</taxon>
    </lineage>
</organism>
<dbReference type="PATRIC" id="fig|1641812.3.peg.579"/>
<keyword evidence="4 6" id="KW-1133">Transmembrane helix</keyword>
<feature type="transmembrane region" description="Helical" evidence="6">
    <location>
        <begin position="154"/>
        <end position="173"/>
    </location>
</feature>
<dbReference type="EMBL" id="CP011304">
    <property type="protein sequence ID" value="AKE62918.1"/>
    <property type="molecule type" value="Genomic_DNA"/>
</dbReference>
<name>A0A0F6RJU3_MICAE</name>
<proteinExistence type="predicted"/>
<protein>
    <submittedName>
        <fullName evidence="7">Putative transmembrane protein HieC</fullName>
    </submittedName>
</protein>
<dbReference type="Proteomes" id="UP000034103">
    <property type="component" value="Chromosome"/>
</dbReference>
<feature type="transmembrane region" description="Helical" evidence="6">
    <location>
        <begin position="49"/>
        <end position="71"/>
    </location>
</feature>
<evidence type="ECO:0000256" key="6">
    <source>
        <dbReference type="SAM" id="Phobius"/>
    </source>
</evidence>
<dbReference type="InterPro" id="IPR022791">
    <property type="entry name" value="L-PG_synthase/AglD"/>
</dbReference>
<dbReference type="AlphaFoldDB" id="A0A0F6RJU3"/>
<dbReference type="GO" id="GO:0005886">
    <property type="term" value="C:plasma membrane"/>
    <property type="evidence" value="ECO:0007669"/>
    <property type="project" value="UniProtKB-SubCell"/>
</dbReference>
<keyword evidence="3 6" id="KW-0812">Transmembrane</keyword>